<dbReference type="Proteomes" id="UP001162992">
    <property type="component" value="Chromosome 13"/>
</dbReference>
<sequence length="123" mass="13695">MRYVMCQLCSVSQSFSATVLRGISSSFFYTNSTCRCGFLSKFNLVARFSKSSSLGRRLSYESHLSCFSHPSNSRFVHKPRPSLRGFSVTMAIALSLYSSQKMVSCVLVHLVALFGFGILQILV</sequence>
<evidence type="ECO:0000313" key="2">
    <source>
        <dbReference type="Proteomes" id="UP001162992"/>
    </source>
</evidence>
<gene>
    <name evidence="1" type="ORF">O6H91_13G055800</name>
</gene>
<keyword evidence="2" id="KW-1185">Reference proteome</keyword>
<evidence type="ECO:0000313" key="1">
    <source>
        <dbReference type="EMBL" id="KAJ7533580.1"/>
    </source>
</evidence>
<protein>
    <submittedName>
        <fullName evidence="1">Uncharacterized protein</fullName>
    </submittedName>
</protein>
<reference evidence="2" key="1">
    <citation type="journal article" date="2024" name="Proc. Natl. Acad. Sci. U.S.A.">
        <title>Extraordinary preservation of gene collinearity over three hundred million years revealed in homosporous lycophytes.</title>
        <authorList>
            <person name="Li C."/>
            <person name="Wickell D."/>
            <person name="Kuo L.Y."/>
            <person name="Chen X."/>
            <person name="Nie B."/>
            <person name="Liao X."/>
            <person name="Peng D."/>
            <person name="Ji J."/>
            <person name="Jenkins J."/>
            <person name="Williams M."/>
            <person name="Shu S."/>
            <person name="Plott C."/>
            <person name="Barry K."/>
            <person name="Rajasekar S."/>
            <person name="Grimwood J."/>
            <person name="Han X."/>
            <person name="Sun S."/>
            <person name="Hou Z."/>
            <person name="He W."/>
            <person name="Dai G."/>
            <person name="Sun C."/>
            <person name="Schmutz J."/>
            <person name="Leebens-Mack J.H."/>
            <person name="Li F.W."/>
            <person name="Wang L."/>
        </authorList>
    </citation>
    <scope>NUCLEOTIDE SEQUENCE [LARGE SCALE GENOMIC DNA]</scope>
    <source>
        <strain evidence="2">cv. PW_Plant_1</strain>
    </source>
</reference>
<dbReference type="EMBL" id="CM055104">
    <property type="protein sequence ID" value="KAJ7533580.1"/>
    <property type="molecule type" value="Genomic_DNA"/>
</dbReference>
<proteinExistence type="predicted"/>
<organism evidence="1 2">
    <name type="scientific">Diphasiastrum complanatum</name>
    <name type="common">Issler's clubmoss</name>
    <name type="synonym">Lycopodium complanatum</name>
    <dbReference type="NCBI Taxonomy" id="34168"/>
    <lineage>
        <taxon>Eukaryota</taxon>
        <taxon>Viridiplantae</taxon>
        <taxon>Streptophyta</taxon>
        <taxon>Embryophyta</taxon>
        <taxon>Tracheophyta</taxon>
        <taxon>Lycopodiopsida</taxon>
        <taxon>Lycopodiales</taxon>
        <taxon>Lycopodiaceae</taxon>
        <taxon>Lycopodioideae</taxon>
        <taxon>Diphasiastrum</taxon>
    </lineage>
</organism>
<accession>A0ACC2BUX3</accession>
<comment type="caution">
    <text evidence="1">The sequence shown here is derived from an EMBL/GenBank/DDBJ whole genome shotgun (WGS) entry which is preliminary data.</text>
</comment>
<name>A0ACC2BUX3_DIPCM</name>